<feature type="domain" description="SRP9" evidence="10">
    <location>
        <begin position="4"/>
        <end position="65"/>
    </location>
</feature>
<keyword evidence="7 9" id="KW-0687">Ribonucleoprotein</keyword>
<evidence type="ECO:0000313" key="12">
    <source>
        <dbReference type="Proteomes" id="UP000695562"/>
    </source>
</evidence>
<keyword evidence="6 9" id="KW-0733">Signal recognition particle</keyword>
<keyword evidence="4 9" id="KW-0963">Cytoplasm</keyword>
<comment type="caution">
    <text evidence="11">The sequence shown here is derived from an EMBL/GenBank/DDBJ whole genome shotgun (WGS) entry which is preliminary data.</text>
</comment>
<organism evidence="11 12">
    <name type="scientific">Polysphondylium violaceum</name>
    <dbReference type="NCBI Taxonomy" id="133409"/>
    <lineage>
        <taxon>Eukaryota</taxon>
        <taxon>Amoebozoa</taxon>
        <taxon>Evosea</taxon>
        <taxon>Eumycetozoa</taxon>
        <taxon>Dictyostelia</taxon>
        <taxon>Dictyosteliales</taxon>
        <taxon>Dictyosteliaceae</taxon>
        <taxon>Polysphondylium</taxon>
    </lineage>
</organism>
<evidence type="ECO:0000256" key="5">
    <source>
        <dbReference type="ARBA" id="ARBA00022884"/>
    </source>
</evidence>
<sequence>MYIADWDEFFDKSEQLYRSDPSKTRFSFKYRHVDAKVVLKVTNDRVNLKYQTDKENDFKRIDQLNNLFFGLTTAL</sequence>
<comment type="similarity">
    <text evidence="2 9">Belongs to the SRP9 family.</text>
</comment>
<gene>
    <name evidence="11" type="ORF">CYY_007261</name>
</gene>
<evidence type="ECO:0000256" key="2">
    <source>
        <dbReference type="ARBA" id="ARBA00009193"/>
    </source>
</evidence>
<dbReference type="InterPro" id="IPR039914">
    <property type="entry name" value="SRP9-like"/>
</dbReference>
<dbReference type="PANTHER" id="PTHR12834">
    <property type="entry name" value="SIGNAL RECOGNITION PARTICLE 9 KDA PROTEIN"/>
    <property type="match status" value="1"/>
</dbReference>
<evidence type="ECO:0000313" key="11">
    <source>
        <dbReference type="EMBL" id="KAF2071417.1"/>
    </source>
</evidence>
<dbReference type="GO" id="GO:0005829">
    <property type="term" value="C:cytosol"/>
    <property type="evidence" value="ECO:0007669"/>
    <property type="project" value="UniProtKB-ARBA"/>
</dbReference>
<dbReference type="EMBL" id="AJWJ01000377">
    <property type="protein sequence ID" value="KAF2071417.1"/>
    <property type="molecule type" value="Genomic_DNA"/>
</dbReference>
<dbReference type="SUPFAM" id="SSF54762">
    <property type="entry name" value="Signal recognition particle alu RNA binding heterodimer, SRP9/14"/>
    <property type="match status" value="1"/>
</dbReference>
<keyword evidence="12" id="KW-1185">Reference proteome</keyword>
<proteinExistence type="inferred from homology"/>
<name>A0A8J4V2D6_9MYCE</name>
<dbReference type="PANTHER" id="PTHR12834:SF12">
    <property type="entry name" value="SIGNAL RECOGNITION PARTICLE 9 KDA PROTEIN"/>
    <property type="match status" value="1"/>
</dbReference>
<evidence type="ECO:0000256" key="6">
    <source>
        <dbReference type="ARBA" id="ARBA00023135"/>
    </source>
</evidence>
<comment type="subcellular location">
    <subcellularLocation>
        <location evidence="1 9">Cytoplasm</location>
    </subcellularLocation>
</comment>
<dbReference type="Pfam" id="PF05486">
    <property type="entry name" value="SRP9-21"/>
    <property type="match status" value="1"/>
</dbReference>
<dbReference type="AlphaFoldDB" id="A0A8J4V2D6"/>
<evidence type="ECO:0000256" key="1">
    <source>
        <dbReference type="ARBA" id="ARBA00004496"/>
    </source>
</evidence>
<evidence type="ECO:0000256" key="4">
    <source>
        <dbReference type="ARBA" id="ARBA00022490"/>
    </source>
</evidence>
<dbReference type="FunFam" id="3.30.720.10:FF:000001">
    <property type="entry name" value="Signal recognition particle 9 kDa protein"/>
    <property type="match status" value="1"/>
</dbReference>
<dbReference type="GO" id="GO:0006614">
    <property type="term" value="P:SRP-dependent cotranslational protein targeting to membrane"/>
    <property type="evidence" value="ECO:0007669"/>
    <property type="project" value="InterPro"/>
</dbReference>
<accession>A0A8J4V2D6</accession>
<dbReference type="GO" id="GO:0005786">
    <property type="term" value="C:signal recognition particle, endoplasmic reticulum targeting"/>
    <property type="evidence" value="ECO:0007669"/>
    <property type="project" value="UniProtKB-KW"/>
</dbReference>
<keyword evidence="5 9" id="KW-0694">RNA-binding</keyword>
<dbReference type="Gene3D" id="3.30.720.10">
    <property type="entry name" value="Signal recognition particle alu RNA binding heterodimer, srp9/1"/>
    <property type="match status" value="1"/>
</dbReference>
<reference evidence="11" key="1">
    <citation type="submission" date="2020-01" db="EMBL/GenBank/DDBJ databases">
        <title>Development of genomics and gene disruption for Polysphondylium violaceum indicates a role for the polyketide synthase stlB in stalk morphogenesis.</title>
        <authorList>
            <person name="Narita B."/>
            <person name="Kawabe Y."/>
            <person name="Kin K."/>
            <person name="Saito T."/>
            <person name="Gibbs R."/>
            <person name="Kuspa A."/>
            <person name="Muzny D."/>
            <person name="Queller D."/>
            <person name="Richards S."/>
            <person name="Strassman J."/>
            <person name="Sucgang R."/>
            <person name="Worley K."/>
            <person name="Schaap P."/>
        </authorList>
    </citation>
    <scope>NUCLEOTIDE SEQUENCE</scope>
    <source>
        <strain evidence="11">QSvi11</strain>
    </source>
</reference>
<evidence type="ECO:0000256" key="3">
    <source>
        <dbReference type="ARBA" id="ARBA00020414"/>
    </source>
</evidence>
<evidence type="ECO:0000256" key="9">
    <source>
        <dbReference type="PIRNR" id="PIRNR017029"/>
    </source>
</evidence>
<dbReference type="Proteomes" id="UP000695562">
    <property type="component" value="Unassembled WGS sequence"/>
</dbReference>
<dbReference type="PIRSF" id="PIRSF017029">
    <property type="entry name" value="Signal_recog_particle_SRP9"/>
    <property type="match status" value="1"/>
</dbReference>
<dbReference type="InterPro" id="IPR008832">
    <property type="entry name" value="SRP9"/>
</dbReference>
<evidence type="ECO:0000259" key="10">
    <source>
        <dbReference type="Pfam" id="PF05486"/>
    </source>
</evidence>
<protein>
    <recommendedName>
        <fullName evidence="3 9">Signal recognition particle 9 kDa protein</fullName>
        <shortName evidence="9">SRP9</shortName>
    </recommendedName>
</protein>
<dbReference type="InterPro" id="IPR009018">
    <property type="entry name" value="Signal_recog_particle_SRP9/14"/>
</dbReference>
<dbReference type="OrthoDB" id="360923at2759"/>
<evidence type="ECO:0000256" key="7">
    <source>
        <dbReference type="ARBA" id="ARBA00023274"/>
    </source>
</evidence>
<dbReference type="InterPro" id="IPR039432">
    <property type="entry name" value="SRP9_dom"/>
</dbReference>
<dbReference type="GO" id="GO:0045900">
    <property type="term" value="P:negative regulation of translational elongation"/>
    <property type="evidence" value="ECO:0007669"/>
    <property type="project" value="InterPro"/>
</dbReference>
<dbReference type="GO" id="GO:0008312">
    <property type="term" value="F:7S RNA binding"/>
    <property type="evidence" value="ECO:0007669"/>
    <property type="project" value="InterPro"/>
</dbReference>
<evidence type="ECO:0000256" key="8">
    <source>
        <dbReference type="ARBA" id="ARBA00045462"/>
    </source>
</evidence>
<comment type="function">
    <text evidence="8 9">Component of the signal recognition particle (SRP) complex, a ribonucleoprotein complex that mediates the cotranslational targeting of secretory and membrane proteins to the endoplasmic reticulum (ER). SRP9 together with SRP14 and the Alu portion of the SRP RNA, constitutes the elongation arrest domain of SRP. The complex of SRP9 and SRP14 is required for SRP RNA binding.</text>
</comment>